<proteinExistence type="predicted"/>
<evidence type="ECO:0000313" key="3">
    <source>
        <dbReference type="Proteomes" id="UP000523079"/>
    </source>
</evidence>
<feature type="region of interest" description="Disordered" evidence="1">
    <location>
        <begin position="164"/>
        <end position="188"/>
    </location>
</feature>
<dbReference type="InterPro" id="IPR007511">
    <property type="entry name" value="DUF501"/>
</dbReference>
<evidence type="ECO:0000313" key="2">
    <source>
        <dbReference type="EMBL" id="MBA8794570.1"/>
    </source>
</evidence>
<dbReference type="AlphaFoldDB" id="A0A7W3IST6"/>
<dbReference type="EMBL" id="JACGWT010000003">
    <property type="protein sequence ID" value="MBA8794570.1"/>
    <property type="molecule type" value="Genomic_DNA"/>
</dbReference>
<feature type="compositionally biased region" description="Basic and acidic residues" evidence="1">
    <location>
        <begin position="171"/>
        <end position="188"/>
    </location>
</feature>
<evidence type="ECO:0008006" key="4">
    <source>
        <dbReference type="Google" id="ProtNLM"/>
    </source>
</evidence>
<organism evidence="2 3">
    <name type="scientific">Microlunatus kandeliicorticis</name>
    <dbReference type="NCBI Taxonomy" id="1759536"/>
    <lineage>
        <taxon>Bacteria</taxon>
        <taxon>Bacillati</taxon>
        <taxon>Actinomycetota</taxon>
        <taxon>Actinomycetes</taxon>
        <taxon>Propionibacteriales</taxon>
        <taxon>Propionibacteriaceae</taxon>
        <taxon>Microlunatus</taxon>
    </lineage>
</organism>
<dbReference type="PANTHER" id="PTHR37163:SF1">
    <property type="entry name" value="DUF501 DOMAIN-CONTAINING PROTEIN"/>
    <property type="match status" value="1"/>
</dbReference>
<sequence>MEPVTPADLETLGRQLRRPARGTAGVAWRCPCGRPGVVATAPRLPDGTPFPTTYYLTCPHAVAGCSRLEASGLMTELTERLRTDPELAGGYRAAHRAYLDDRAALGRALDGDPVPEIDGVSAGGMPDRVKCLHALVGHALAAGRGVNPVGDEALDRIGAFWSPPCLTDQQTDQHTDQHTDQQTDGGDR</sequence>
<comment type="caution">
    <text evidence="2">The sequence shown here is derived from an EMBL/GenBank/DDBJ whole genome shotgun (WGS) entry which is preliminary data.</text>
</comment>
<dbReference type="PANTHER" id="PTHR37163">
    <property type="entry name" value="CONSERVED PROTEIN"/>
    <property type="match status" value="1"/>
</dbReference>
<accession>A0A7W3IST6</accession>
<name>A0A7W3IST6_9ACTN</name>
<dbReference type="Pfam" id="PF04417">
    <property type="entry name" value="DUF501"/>
    <property type="match status" value="1"/>
</dbReference>
<dbReference type="RefSeq" id="WP_182560126.1">
    <property type="nucleotide sequence ID" value="NZ_JACGWT010000003.1"/>
</dbReference>
<evidence type="ECO:0000256" key="1">
    <source>
        <dbReference type="SAM" id="MobiDB-lite"/>
    </source>
</evidence>
<gene>
    <name evidence="2" type="ORF">FHX74_002189</name>
</gene>
<keyword evidence="3" id="KW-1185">Reference proteome</keyword>
<reference evidence="2 3" key="1">
    <citation type="submission" date="2020-07" db="EMBL/GenBank/DDBJ databases">
        <title>Sequencing the genomes of 1000 actinobacteria strains.</title>
        <authorList>
            <person name="Klenk H.-P."/>
        </authorList>
    </citation>
    <scope>NUCLEOTIDE SEQUENCE [LARGE SCALE GENOMIC DNA]</scope>
    <source>
        <strain evidence="2 3">DSM 100723</strain>
    </source>
</reference>
<protein>
    <recommendedName>
        <fullName evidence="4">Septum formation initiator family protein</fullName>
    </recommendedName>
</protein>
<dbReference type="Proteomes" id="UP000523079">
    <property type="component" value="Unassembled WGS sequence"/>
</dbReference>